<evidence type="ECO:0000256" key="1">
    <source>
        <dbReference type="SAM" id="MobiDB-lite"/>
    </source>
</evidence>
<sequence>LKKSNPQKIKSSKIKSSKIKYSNPPPNYESKNAVGLTNSNEGPTL</sequence>
<evidence type="ECO:0000313" key="3">
    <source>
        <dbReference type="Proteomes" id="UP000245489"/>
    </source>
</evidence>
<accession>A0A316EBM8</accession>
<evidence type="ECO:0000313" key="2">
    <source>
        <dbReference type="EMBL" id="PWK26723.1"/>
    </source>
</evidence>
<name>A0A316EBM8_9BACT</name>
<keyword evidence="3" id="KW-1185">Reference proteome</keyword>
<gene>
    <name evidence="2" type="ORF">LV89_02232</name>
</gene>
<feature type="compositionally biased region" description="Polar residues" evidence="1">
    <location>
        <begin position="35"/>
        <end position="45"/>
    </location>
</feature>
<feature type="non-terminal residue" evidence="2">
    <location>
        <position position="1"/>
    </location>
</feature>
<reference evidence="2 3" key="1">
    <citation type="submission" date="2018-05" db="EMBL/GenBank/DDBJ databases">
        <title>Genomic Encyclopedia of Archaeal and Bacterial Type Strains, Phase II (KMG-II): from individual species to whole genera.</title>
        <authorList>
            <person name="Goeker M."/>
        </authorList>
    </citation>
    <scope>NUCLEOTIDE SEQUENCE [LARGE SCALE GENOMIC DNA]</scope>
    <source>
        <strain evidence="2 3">DSM 22214</strain>
    </source>
</reference>
<feature type="region of interest" description="Disordered" evidence="1">
    <location>
        <begin position="1"/>
        <end position="45"/>
    </location>
</feature>
<dbReference type="Proteomes" id="UP000245489">
    <property type="component" value="Unassembled WGS sequence"/>
</dbReference>
<comment type="caution">
    <text evidence="2">The sequence shown here is derived from an EMBL/GenBank/DDBJ whole genome shotgun (WGS) entry which is preliminary data.</text>
</comment>
<dbReference type="AlphaFoldDB" id="A0A316EBM8"/>
<organism evidence="2 3">
    <name type="scientific">Arcicella aurantiaca</name>
    <dbReference type="NCBI Taxonomy" id="591202"/>
    <lineage>
        <taxon>Bacteria</taxon>
        <taxon>Pseudomonadati</taxon>
        <taxon>Bacteroidota</taxon>
        <taxon>Cytophagia</taxon>
        <taxon>Cytophagales</taxon>
        <taxon>Flectobacillaceae</taxon>
        <taxon>Arcicella</taxon>
    </lineage>
</organism>
<proteinExistence type="predicted"/>
<feature type="compositionally biased region" description="Basic residues" evidence="1">
    <location>
        <begin position="1"/>
        <end position="18"/>
    </location>
</feature>
<dbReference type="EMBL" id="QGGO01000010">
    <property type="protein sequence ID" value="PWK26723.1"/>
    <property type="molecule type" value="Genomic_DNA"/>
</dbReference>
<protein>
    <submittedName>
        <fullName evidence="2">Uncharacterized protein</fullName>
    </submittedName>
</protein>